<gene>
    <name evidence="1" type="ORF">METZ01_LOCUS260786</name>
</gene>
<protein>
    <submittedName>
        <fullName evidence="1">Uncharacterized protein</fullName>
    </submittedName>
</protein>
<sequence>MLGIESLWFAFKDNLEDGIKRQYHS</sequence>
<dbReference type="AlphaFoldDB" id="A0A382J961"/>
<proteinExistence type="predicted"/>
<organism evidence="1">
    <name type="scientific">marine metagenome</name>
    <dbReference type="NCBI Taxonomy" id="408172"/>
    <lineage>
        <taxon>unclassified sequences</taxon>
        <taxon>metagenomes</taxon>
        <taxon>ecological metagenomes</taxon>
    </lineage>
</organism>
<name>A0A382J961_9ZZZZ</name>
<accession>A0A382J961</accession>
<dbReference type="EMBL" id="UINC01072353">
    <property type="protein sequence ID" value="SVC07932.1"/>
    <property type="molecule type" value="Genomic_DNA"/>
</dbReference>
<reference evidence="1" key="1">
    <citation type="submission" date="2018-05" db="EMBL/GenBank/DDBJ databases">
        <authorList>
            <person name="Lanie J.A."/>
            <person name="Ng W.-L."/>
            <person name="Kazmierczak K.M."/>
            <person name="Andrzejewski T.M."/>
            <person name="Davidsen T.M."/>
            <person name="Wayne K.J."/>
            <person name="Tettelin H."/>
            <person name="Glass J.I."/>
            <person name="Rusch D."/>
            <person name="Podicherti R."/>
            <person name="Tsui H.-C.T."/>
            <person name="Winkler M.E."/>
        </authorList>
    </citation>
    <scope>NUCLEOTIDE SEQUENCE</scope>
</reference>
<evidence type="ECO:0000313" key="1">
    <source>
        <dbReference type="EMBL" id="SVC07932.1"/>
    </source>
</evidence>